<name>A0A9D4LMQ5_DREPO</name>
<reference evidence="1" key="2">
    <citation type="submission" date="2020-11" db="EMBL/GenBank/DDBJ databases">
        <authorList>
            <person name="McCartney M.A."/>
            <person name="Auch B."/>
            <person name="Kono T."/>
            <person name="Mallez S."/>
            <person name="Becker A."/>
            <person name="Gohl D.M."/>
            <person name="Silverstein K.A.T."/>
            <person name="Koren S."/>
            <person name="Bechman K.B."/>
            <person name="Herman A."/>
            <person name="Abrahante J.E."/>
            <person name="Garbe J."/>
        </authorList>
    </citation>
    <scope>NUCLEOTIDE SEQUENCE</scope>
    <source>
        <strain evidence="1">Duluth1</strain>
        <tissue evidence="1">Whole animal</tissue>
    </source>
</reference>
<gene>
    <name evidence="1" type="ORF">DPMN_023686</name>
</gene>
<protein>
    <submittedName>
        <fullName evidence="1">Uncharacterized protein</fullName>
    </submittedName>
</protein>
<comment type="caution">
    <text evidence="1">The sequence shown here is derived from an EMBL/GenBank/DDBJ whole genome shotgun (WGS) entry which is preliminary data.</text>
</comment>
<reference evidence="1" key="1">
    <citation type="journal article" date="2019" name="bioRxiv">
        <title>The Genome of the Zebra Mussel, Dreissena polymorpha: A Resource for Invasive Species Research.</title>
        <authorList>
            <person name="McCartney M.A."/>
            <person name="Auch B."/>
            <person name="Kono T."/>
            <person name="Mallez S."/>
            <person name="Zhang Y."/>
            <person name="Obille A."/>
            <person name="Becker A."/>
            <person name="Abrahante J.E."/>
            <person name="Garbe J."/>
            <person name="Badalamenti J.P."/>
            <person name="Herman A."/>
            <person name="Mangelson H."/>
            <person name="Liachko I."/>
            <person name="Sullivan S."/>
            <person name="Sone E.D."/>
            <person name="Koren S."/>
            <person name="Silverstein K.A.T."/>
            <person name="Beckman K.B."/>
            <person name="Gohl D.M."/>
        </authorList>
    </citation>
    <scope>NUCLEOTIDE SEQUENCE</scope>
    <source>
        <strain evidence="1">Duluth1</strain>
        <tissue evidence="1">Whole animal</tissue>
    </source>
</reference>
<proteinExistence type="predicted"/>
<organism evidence="1 2">
    <name type="scientific">Dreissena polymorpha</name>
    <name type="common">Zebra mussel</name>
    <name type="synonym">Mytilus polymorpha</name>
    <dbReference type="NCBI Taxonomy" id="45954"/>
    <lineage>
        <taxon>Eukaryota</taxon>
        <taxon>Metazoa</taxon>
        <taxon>Spiralia</taxon>
        <taxon>Lophotrochozoa</taxon>
        <taxon>Mollusca</taxon>
        <taxon>Bivalvia</taxon>
        <taxon>Autobranchia</taxon>
        <taxon>Heteroconchia</taxon>
        <taxon>Euheterodonta</taxon>
        <taxon>Imparidentia</taxon>
        <taxon>Neoheterodontei</taxon>
        <taxon>Myida</taxon>
        <taxon>Dreissenoidea</taxon>
        <taxon>Dreissenidae</taxon>
        <taxon>Dreissena</taxon>
    </lineage>
</organism>
<accession>A0A9D4LMQ5</accession>
<dbReference type="EMBL" id="JAIWYP010000002">
    <property type="protein sequence ID" value="KAH3860766.1"/>
    <property type="molecule type" value="Genomic_DNA"/>
</dbReference>
<dbReference type="AlphaFoldDB" id="A0A9D4LMQ5"/>
<dbReference type="Proteomes" id="UP000828390">
    <property type="component" value="Unassembled WGS sequence"/>
</dbReference>
<evidence type="ECO:0000313" key="1">
    <source>
        <dbReference type="EMBL" id="KAH3860766.1"/>
    </source>
</evidence>
<evidence type="ECO:0000313" key="2">
    <source>
        <dbReference type="Proteomes" id="UP000828390"/>
    </source>
</evidence>
<keyword evidence="2" id="KW-1185">Reference proteome</keyword>
<sequence length="90" mass="10873">MRIEDYIFKLYSIFNPLQIDTEKNYKQFMIVKPSLTEDQCHPEEGVYLTVTEDIWRTHMMDDGVIEDDYQIRKARVPTQRHNDNGYMQPE</sequence>